<protein>
    <recommendedName>
        <fullName evidence="3">Potassium channel domain-containing protein</fullName>
    </recommendedName>
</protein>
<feature type="region of interest" description="Disordered" evidence="1">
    <location>
        <begin position="72"/>
        <end position="103"/>
    </location>
</feature>
<dbReference type="GeneID" id="25901734"/>
<dbReference type="SUPFAM" id="SSF81324">
    <property type="entry name" value="Voltage-gated potassium channels"/>
    <property type="match status" value="1"/>
</dbReference>
<reference evidence="4 5" key="1">
    <citation type="submission" date="2011-02" db="EMBL/GenBank/DDBJ databases">
        <title>The Genome Sequence of Sphaeroforma arctica JP610.</title>
        <authorList>
            <consortium name="The Broad Institute Genome Sequencing Platform"/>
            <person name="Russ C."/>
            <person name="Cuomo C."/>
            <person name="Young S.K."/>
            <person name="Zeng Q."/>
            <person name="Gargeya S."/>
            <person name="Alvarado L."/>
            <person name="Berlin A."/>
            <person name="Chapman S.B."/>
            <person name="Chen Z."/>
            <person name="Freedman E."/>
            <person name="Gellesch M."/>
            <person name="Goldberg J."/>
            <person name="Griggs A."/>
            <person name="Gujja S."/>
            <person name="Heilman E."/>
            <person name="Heiman D."/>
            <person name="Howarth C."/>
            <person name="Mehta T."/>
            <person name="Neiman D."/>
            <person name="Pearson M."/>
            <person name="Roberts A."/>
            <person name="Saif S."/>
            <person name="Shea T."/>
            <person name="Shenoy N."/>
            <person name="Sisk P."/>
            <person name="Stolte C."/>
            <person name="Sykes S."/>
            <person name="White J."/>
            <person name="Yandava C."/>
            <person name="Burger G."/>
            <person name="Gray M.W."/>
            <person name="Holland P.W.H."/>
            <person name="King N."/>
            <person name="Lang F.B.F."/>
            <person name="Roger A.J."/>
            <person name="Ruiz-Trillo I."/>
            <person name="Haas B."/>
            <person name="Nusbaum C."/>
            <person name="Birren B."/>
        </authorList>
    </citation>
    <scope>NUCLEOTIDE SEQUENCE [LARGE SCALE GENOMIC DNA]</scope>
    <source>
        <strain evidence="4 5">JP610</strain>
    </source>
</reference>
<name>A0A0L0GCP0_9EUKA</name>
<dbReference type="EMBL" id="KQ241643">
    <property type="protein sequence ID" value="KNC86651.1"/>
    <property type="molecule type" value="Genomic_DNA"/>
</dbReference>
<accession>A0A0L0GCP0</accession>
<dbReference type="Gene3D" id="1.10.287.70">
    <property type="match status" value="1"/>
</dbReference>
<evidence type="ECO:0000313" key="5">
    <source>
        <dbReference type="Proteomes" id="UP000054560"/>
    </source>
</evidence>
<keyword evidence="5" id="KW-1185">Reference proteome</keyword>
<evidence type="ECO:0000256" key="2">
    <source>
        <dbReference type="SAM" id="Phobius"/>
    </source>
</evidence>
<feature type="compositionally biased region" description="Basic residues" evidence="1">
    <location>
        <begin position="84"/>
        <end position="103"/>
    </location>
</feature>
<gene>
    <name evidence="4" type="ORF">SARC_01230</name>
</gene>
<sequence>MDKDDFGFLANIDAWYFSTTIMSTVGFGDFSPKTNFSKIVVMINHAIILLEIVSLLFGTKSVLGRVFENTHSSVSTPLSSHHFGGNKRPRRCSRMVGRRSRRP</sequence>
<keyword evidence="2" id="KW-1133">Transmembrane helix</keyword>
<feature type="transmembrane region" description="Helical" evidence="2">
    <location>
        <begin position="6"/>
        <end position="27"/>
    </location>
</feature>
<evidence type="ECO:0000313" key="4">
    <source>
        <dbReference type="EMBL" id="KNC86651.1"/>
    </source>
</evidence>
<organism evidence="4 5">
    <name type="scientific">Sphaeroforma arctica JP610</name>
    <dbReference type="NCBI Taxonomy" id="667725"/>
    <lineage>
        <taxon>Eukaryota</taxon>
        <taxon>Ichthyosporea</taxon>
        <taxon>Ichthyophonida</taxon>
        <taxon>Sphaeroforma</taxon>
    </lineage>
</organism>
<feature type="domain" description="Potassium channel" evidence="3">
    <location>
        <begin position="12"/>
        <end position="43"/>
    </location>
</feature>
<evidence type="ECO:0000256" key="1">
    <source>
        <dbReference type="SAM" id="MobiDB-lite"/>
    </source>
</evidence>
<dbReference type="AlphaFoldDB" id="A0A0L0GCP0"/>
<keyword evidence="2" id="KW-0472">Membrane</keyword>
<dbReference type="InterPro" id="IPR013099">
    <property type="entry name" value="K_chnl_dom"/>
</dbReference>
<dbReference type="Proteomes" id="UP000054560">
    <property type="component" value="Unassembled WGS sequence"/>
</dbReference>
<proteinExistence type="predicted"/>
<dbReference type="Pfam" id="PF07885">
    <property type="entry name" value="Ion_trans_2"/>
    <property type="match status" value="1"/>
</dbReference>
<dbReference type="OrthoDB" id="297496at2759"/>
<dbReference type="RefSeq" id="XP_014160553.1">
    <property type="nucleotide sequence ID" value="XM_014305078.1"/>
</dbReference>
<evidence type="ECO:0000259" key="3">
    <source>
        <dbReference type="Pfam" id="PF07885"/>
    </source>
</evidence>
<keyword evidence="2" id="KW-0812">Transmembrane</keyword>
<feature type="transmembrane region" description="Helical" evidence="2">
    <location>
        <begin position="39"/>
        <end position="57"/>
    </location>
</feature>